<dbReference type="PANTHER" id="PTHR10438:SF468">
    <property type="entry name" value="THIOREDOXIN-1-RELATED"/>
    <property type="match status" value="1"/>
</dbReference>
<dbReference type="InterPro" id="IPR013766">
    <property type="entry name" value="Thioredoxin_domain"/>
</dbReference>
<sequence length="106" mass="12281">MDHLTKINSVEEYAQAIKQKACVMFSATWCPDCTYTKMYIADVVEKNPEFTFYLVDRDELLDLCIELGILGIPSFITYEDGKETGRFVSKLRKTQEEVQHFLDSVK</sequence>
<dbReference type="RefSeq" id="WP_125119493.1">
    <property type="nucleotide sequence ID" value="NZ_AP019309.1"/>
</dbReference>
<reference evidence="2 3" key="1">
    <citation type="submission" date="2018-11" db="EMBL/GenBank/DDBJ databases">
        <title>Novel Erysipelotrichaceae bacterium isolated from small intestine of a swine.</title>
        <authorList>
            <person name="Kim J.S."/>
            <person name="Choe H."/>
            <person name="Lee Y.R."/>
            <person name="Kim K.M."/>
            <person name="Park D.S."/>
        </authorList>
    </citation>
    <scope>NUCLEOTIDE SEQUENCE [LARGE SCALE GENOMIC DNA]</scope>
    <source>
        <strain evidence="2 3">SG0102</strain>
    </source>
</reference>
<dbReference type="PROSITE" id="PS51352">
    <property type="entry name" value="THIOREDOXIN_2"/>
    <property type="match status" value="1"/>
</dbReference>
<dbReference type="KEGG" id="ebm:SG0102_15900"/>
<proteinExistence type="predicted"/>
<dbReference type="OrthoDB" id="7629852at2"/>
<accession>A0A3G9J7H6</accession>
<dbReference type="SUPFAM" id="SSF52833">
    <property type="entry name" value="Thioredoxin-like"/>
    <property type="match status" value="1"/>
</dbReference>
<dbReference type="EMBL" id="AP019309">
    <property type="protein sequence ID" value="BBH26656.1"/>
    <property type="molecule type" value="Genomic_DNA"/>
</dbReference>
<dbReference type="InterPro" id="IPR050620">
    <property type="entry name" value="Thioredoxin_H-type-like"/>
</dbReference>
<keyword evidence="3" id="KW-1185">Reference proteome</keyword>
<dbReference type="CDD" id="cd02947">
    <property type="entry name" value="TRX_family"/>
    <property type="match status" value="1"/>
</dbReference>
<dbReference type="InParanoid" id="A0A3G9J7H6"/>
<organism evidence="2 3">
    <name type="scientific">Intestinibaculum porci</name>
    <dbReference type="NCBI Taxonomy" id="2487118"/>
    <lineage>
        <taxon>Bacteria</taxon>
        <taxon>Bacillati</taxon>
        <taxon>Bacillota</taxon>
        <taxon>Erysipelotrichia</taxon>
        <taxon>Erysipelotrichales</taxon>
        <taxon>Erysipelotrichaceae</taxon>
        <taxon>Intestinibaculum</taxon>
    </lineage>
</organism>
<evidence type="ECO:0000259" key="1">
    <source>
        <dbReference type="PROSITE" id="PS51352"/>
    </source>
</evidence>
<name>A0A3G9J7H6_9FIRM</name>
<evidence type="ECO:0000313" key="2">
    <source>
        <dbReference type="EMBL" id="BBH26656.1"/>
    </source>
</evidence>
<dbReference type="Gene3D" id="3.40.30.10">
    <property type="entry name" value="Glutaredoxin"/>
    <property type="match status" value="1"/>
</dbReference>
<evidence type="ECO:0000313" key="3">
    <source>
        <dbReference type="Proteomes" id="UP000268059"/>
    </source>
</evidence>
<feature type="domain" description="Thioredoxin" evidence="1">
    <location>
        <begin position="1"/>
        <end position="106"/>
    </location>
</feature>
<dbReference type="PANTHER" id="PTHR10438">
    <property type="entry name" value="THIOREDOXIN"/>
    <property type="match status" value="1"/>
</dbReference>
<dbReference type="AlphaFoldDB" id="A0A3G9J7H6"/>
<gene>
    <name evidence="2" type="ORF">SG0102_15900</name>
</gene>
<dbReference type="Pfam" id="PF00085">
    <property type="entry name" value="Thioredoxin"/>
    <property type="match status" value="1"/>
</dbReference>
<dbReference type="Proteomes" id="UP000268059">
    <property type="component" value="Chromosome"/>
</dbReference>
<protein>
    <submittedName>
        <fullName evidence="2">Thiol reductase thioredoxin</fullName>
    </submittedName>
</protein>
<dbReference type="FunCoup" id="A0A3G9J7H6">
    <property type="interactions" value="17"/>
</dbReference>
<dbReference type="InterPro" id="IPR036249">
    <property type="entry name" value="Thioredoxin-like_sf"/>
</dbReference>